<keyword evidence="12" id="KW-1185">Reference proteome</keyword>
<keyword evidence="6" id="KW-0472">Membrane</keyword>
<name>A0AA37WFQ6_9BACT</name>
<evidence type="ECO:0000256" key="3">
    <source>
        <dbReference type="ARBA" id="ARBA00005712"/>
    </source>
</evidence>
<accession>A0AA37WFQ6</accession>
<dbReference type="SUPFAM" id="SSF51344">
    <property type="entry name" value="Epsilon subunit of F1F0-ATP synthase N-terminal domain"/>
    <property type="match status" value="1"/>
</dbReference>
<dbReference type="EMBL" id="BSOH01000014">
    <property type="protein sequence ID" value="GLR17954.1"/>
    <property type="molecule type" value="Genomic_DNA"/>
</dbReference>
<evidence type="ECO:0000313" key="12">
    <source>
        <dbReference type="Proteomes" id="UP001156666"/>
    </source>
</evidence>
<protein>
    <recommendedName>
        <fullName evidence="10">ATP synthase F1 complex delta/epsilon subunit N-terminal domain-containing protein</fullName>
    </recommendedName>
</protein>
<dbReference type="PANTHER" id="PTHR13822:SF10">
    <property type="entry name" value="ATP SYNTHASE EPSILON CHAIN, CHLOROPLASTIC"/>
    <property type="match status" value="1"/>
</dbReference>
<comment type="caution">
    <text evidence="11">The sequence shown here is derived from an EMBL/GenBank/DDBJ whole genome shotgun (WGS) entry which is preliminary data.</text>
</comment>
<proteinExistence type="inferred from homology"/>
<dbReference type="Proteomes" id="UP001156666">
    <property type="component" value="Unassembled WGS sequence"/>
</dbReference>
<reference evidence="11" key="2">
    <citation type="submission" date="2023-01" db="EMBL/GenBank/DDBJ databases">
        <title>Draft genome sequence of Portibacter lacus strain NBRC 108769.</title>
        <authorList>
            <person name="Sun Q."/>
            <person name="Mori K."/>
        </authorList>
    </citation>
    <scope>NUCLEOTIDE SEQUENCE</scope>
    <source>
        <strain evidence="11">NBRC 108769</strain>
    </source>
</reference>
<dbReference type="CDD" id="cd12152">
    <property type="entry name" value="F1-ATPase_delta"/>
    <property type="match status" value="1"/>
</dbReference>
<comment type="function">
    <text evidence="1">Produces ATP from ADP in the presence of a proton gradient across the membrane.</text>
</comment>
<dbReference type="PANTHER" id="PTHR13822">
    <property type="entry name" value="ATP SYNTHASE DELTA/EPSILON CHAIN"/>
    <property type="match status" value="1"/>
</dbReference>
<evidence type="ECO:0000256" key="7">
    <source>
        <dbReference type="ARBA" id="ARBA00023196"/>
    </source>
</evidence>
<keyword evidence="5 9" id="KW-0406">Ion transport</keyword>
<evidence type="ECO:0000313" key="11">
    <source>
        <dbReference type="EMBL" id="GLR17954.1"/>
    </source>
</evidence>
<gene>
    <name evidence="11" type="ORF">GCM10007940_25690</name>
</gene>
<comment type="subcellular location">
    <subcellularLocation>
        <location evidence="2">Endomembrane system</location>
        <topology evidence="2">Peripheral membrane protein</topology>
    </subcellularLocation>
</comment>
<dbReference type="GO" id="GO:0046933">
    <property type="term" value="F:proton-transporting ATP synthase activity, rotational mechanism"/>
    <property type="evidence" value="ECO:0007669"/>
    <property type="project" value="InterPro"/>
</dbReference>
<dbReference type="InterPro" id="IPR036771">
    <property type="entry name" value="ATPsynth_dsu/esu_N"/>
</dbReference>
<dbReference type="InterPro" id="IPR020546">
    <property type="entry name" value="ATP_synth_F1_dsu/esu_N"/>
</dbReference>
<dbReference type="InterPro" id="IPR001469">
    <property type="entry name" value="ATP_synth_F1_dsu/esu"/>
</dbReference>
<evidence type="ECO:0000256" key="9">
    <source>
        <dbReference type="RuleBase" id="RU003656"/>
    </source>
</evidence>
<dbReference type="Gene3D" id="2.60.15.10">
    <property type="entry name" value="F0F1 ATP synthase delta/epsilon subunit, N-terminal"/>
    <property type="match status" value="1"/>
</dbReference>
<dbReference type="RefSeq" id="WP_235291630.1">
    <property type="nucleotide sequence ID" value="NZ_BSOH01000014.1"/>
</dbReference>
<evidence type="ECO:0000256" key="2">
    <source>
        <dbReference type="ARBA" id="ARBA00004184"/>
    </source>
</evidence>
<comment type="similarity">
    <text evidence="3 9">Belongs to the ATPase epsilon chain family.</text>
</comment>
<keyword evidence="7 9" id="KW-0139">CF(1)</keyword>
<dbReference type="GO" id="GO:0045259">
    <property type="term" value="C:proton-transporting ATP synthase complex"/>
    <property type="evidence" value="ECO:0007669"/>
    <property type="project" value="UniProtKB-KW"/>
</dbReference>
<evidence type="ECO:0000256" key="6">
    <source>
        <dbReference type="ARBA" id="ARBA00023136"/>
    </source>
</evidence>
<keyword evidence="8 9" id="KW-0066">ATP synthesis</keyword>
<dbReference type="AlphaFoldDB" id="A0AA37WFQ6"/>
<feature type="domain" description="ATP synthase F1 complex delta/epsilon subunit N-terminal" evidence="10">
    <location>
        <begin position="1"/>
        <end position="78"/>
    </location>
</feature>
<keyword evidence="4 9" id="KW-0813">Transport</keyword>
<evidence type="ECO:0000256" key="1">
    <source>
        <dbReference type="ARBA" id="ARBA00003543"/>
    </source>
</evidence>
<dbReference type="NCBIfam" id="TIGR01216">
    <property type="entry name" value="ATP_synt_epsi"/>
    <property type="match status" value="1"/>
</dbReference>
<sequence length="82" mass="8636">MNLTVLTPGKEVYNGAVASVKVPGTSGEFEVRKGHAAIVSSLKEGNVKIKAEDGTLVSFSIANGFIEVLRDEVSILVQGYKA</sequence>
<evidence type="ECO:0000256" key="4">
    <source>
        <dbReference type="ARBA" id="ARBA00022448"/>
    </source>
</evidence>
<organism evidence="11 12">
    <name type="scientific">Portibacter lacus</name>
    <dbReference type="NCBI Taxonomy" id="1099794"/>
    <lineage>
        <taxon>Bacteria</taxon>
        <taxon>Pseudomonadati</taxon>
        <taxon>Bacteroidota</taxon>
        <taxon>Saprospiria</taxon>
        <taxon>Saprospirales</taxon>
        <taxon>Haliscomenobacteraceae</taxon>
        <taxon>Portibacter</taxon>
    </lineage>
</organism>
<evidence type="ECO:0000259" key="10">
    <source>
        <dbReference type="Pfam" id="PF02823"/>
    </source>
</evidence>
<comment type="subunit">
    <text evidence="9">F-type ATPases have 2 components, CF(1) - the catalytic core - and CF(0) - the membrane proton channel. CF(1) has five subunits: alpha(3), beta(3), gamma(1), delta(1), epsilon(1). CF(0) has three main subunits: a, b and c.</text>
</comment>
<evidence type="ECO:0000256" key="8">
    <source>
        <dbReference type="ARBA" id="ARBA00023310"/>
    </source>
</evidence>
<reference evidence="11" key="1">
    <citation type="journal article" date="2014" name="Int. J. Syst. Evol. Microbiol.">
        <title>Complete genome sequence of Corynebacterium casei LMG S-19264T (=DSM 44701T), isolated from a smear-ripened cheese.</title>
        <authorList>
            <consortium name="US DOE Joint Genome Institute (JGI-PGF)"/>
            <person name="Walter F."/>
            <person name="Albersmeier A."/>
            <person name="Kalinowski J."/>
            <person name="Ruckert C."/>
        </authorList>
    </citation>
    <scope>NUCLEOTIDE SEQUENCE</scope>
    <source>
        <strain evidence="11">NBRC 108769</strain>
    </source>
</reference>
<dbReference type="Pfam" id="PF02823">
    <property type="entry name" value="ATP-synt_DE_N"/>
    <property type="match status" value="1"/>
</dbReference>
<evidence type="ECO:0000256" key="5">
    <source>
        <dbReference type="ARBA" id="ARBA00023065"/>
    </source>
</evidence>
<dbReference type="GO" id="GO:0012505">
    <property type="term" value="C:endomembrane system"/>
    <property type="evidence" value="ECO:0007669"/>
    <property type="project" value="UniProtKB-SubCell"/>
</dbReference>